<evidence type="ECO:0000313" key="19">
    <source>
        <dbReference type="Proteomes" id="UP000326881"/>
    </source>
</evidence>
<dbReference type="EC" id="7.4.2.10" evidence="14"/>
<dbReference type="Proteomes" id="UP000326881">
    <property type="component" value="Plasmid unnamed"/>
</dbReference>
<dbReference type="SMART" id="SM00382">
    <property type="entry name" value="AAA"/>
    <property type="match status" value="2"/>
</dbReference>
<evidence type="ECO:0000256" key="14">
    <source>
        <dbReference type="ARBA" id="ARBA00039050"/>
    </source>
</evidence>
<organism evidence="18 19">
    <name type="scientific">Rhizobium grahamii</name>
    <dbReference type="NCBI Taxonomy" id="1120045"/>
    <lineage>
        <taxon>Bacteria</taxon>
        <taxon>Pseudomonadati</taxon>
        <taxon>Pseudomonadota</taxon>
        <taxon>Alphaproteobacteria</taxon>
        <taxon>Hyphomicrobiales</taxon>
        <taxon>Rhizobiaceae</taxon>
        <taxon>Rhizobium/Agrobacterium group</taxon>
        <taxon>Rhizobium</taxon>
    </lineage>
</organism>
<gene>
    <name evidence="18" type="ORF">FZ934_26275</name>
</gene>
<evidence type="ECO:0000256" key="13">
    <source>
        <dbReference type="ARBA" id="ARBA00038416"/>
    </source>
</evidence>
<dbReference type="GO" id="GO:0016887">
    <property type="term" value="F:ATP hydrolysis activity"/>
    <property type="evidence" value="ECO:0007669"/>
    <property type="project" value="InterPro"/>
</dbReference>
<keyword evidence="11" id="KW-0472">Membrane</keyword>
<dbReference type="GO" id="GO:0005886">
    <property type="term" value="C:plasma membrane"/>
    <property type="evidence" value="ECO:0007669"/>
    <property type="project" value="UniProtKB-SubCell"/>
</dbReference>
<evidence type="ECO:0000256" key="7">
    <source>
        <dbReference type="ARBA" id="ARBA00022741"/>
    </source>
</evidence>
<evidence type="ECO:0000256" key="15">
    <source>
        <dbReference type="ARBA" id="ARBA00041187"/>
    </source>
</evidence>
<evidence type="ECO:0000256" key="12">
    <source>
        <dbReference type="ARBA" id="ARBA00037530"/>
    </source>
</evidence>
<keyword evidence="10" id="KW-1278">Translocase</keyword>
<evidence type="ECO:0000256" key="6">
    <source>
        <dbReference type="ARBA" id="ARBA00022737"/>
    </source>
</evidence>
<comment type="subunit">
    <text evidence="2">The complex is composed of two ATP-binding proteins (GsiA), two transmembrane proteins (GsiC and GsiD) and a solute-binding protein (GsiB).</text>
</comment>
<dbReference type="Gene3D" id="3.40.50.300">
    <property type="entry name" value="P-loop containing nucleotide triphosphate hydrolases"/>
    <property type="match status" value="2"/>
</dbReference>
<dbReference type="RefSeq" id="WP_153273680.1">
    <property type="nucleotide sequence ID" value="NZ_CP043499.1"/>
</dbReference>
<comment type="subcellular location">
    <subcellularLocation>
        <location evidence="1">Cell inner membrane</location>
        <topology evidence="1">Peripheral membrane protein</topology>
    </subcellularLocation>
</comment>
<dbReference type="KEGG" id="rgr:FZ934_26275"/>
<evidence type="ECO:0000256" key="11">
    <source>
        <dbReference type="ARBA" id="ARBA00023136"/>
    </source>
</evidence>
<evidence type="ECO:0000259" key="17">
    <source>
        <dbReference type="PROSITE" id="PS50893"/>
    </source>
</evidence>
<evidence type="ECO:0000256" key="3">
    <source>
        <dbReference type="ARBA" id="ARBA00022448"/>
    </source>
</evidence>
<keyword evidence="19" id="KW-1185">Reference proteome</keyword>
<evidence type="ECO:0000256" key="16">
    <source>
        <dbReference type="ARBA" id="ARBA00047640"/>
    </source>
</evidence>
<dbReference type="OrthoDB" id="9802264at2"/>
<accession>A0A5Q0CEG9</accession>
<evidence type="ECO:0000256" key="4">
    <source>
        <dbReference type="ARBA" id="ARBA00022475"/>
    </source>
</evidence>
<dbReference type="InterPro" id="IPR013563">
    <property type="entry name" value="Oligopep_ABC_C"/>
</dbReference>
<evidence type="ECO:0000256" key="1">
    <source>
        <dbReference type="ARBA" id="ARBA00004417"/>
    </source>
</evidence>
<sequence length="610" mass="66206">MNVDSPTATGASRVTILSVEHLTTSFRRGGEWTPVVNDVSLTVAAGETVAIVGESGSGKSVTAMSIMRLLPEKTSRIEGSVKLGGRELLTVPEREMQDIRGNEVAMIFQEPMTSLNPVLTVGRQIAEAIRRHRGVSAGEARAQTIALLDRVRIPAATKRFDEYPHELSGGTLQRVMIAMALACRPKLLIADEPTTALDVTVQAEILGLIKSLQDEEQMGVLFITHDMGVVAEIADRTVVMFRSRALESGPTDSIFAEPENAYTKALLSAVPKLGTMTGRTNPATFPLVDVQSGLALGEREVARAGERNVLEVSNLVARFDIKSGVLGRVTGRVHAVEDVSFDLKEGETLSLVGESGCGKSTTGRAVLRLIEPVSGRIHINGEDIGAMTPAMLTRQRRQMQMIFQDPYSSLNPRMRVGDAIAEPLIAHGLASKMEARAKAVDLLERVGLKADMARRFPHEFSGGQRQRISIARALTLNPNLIVADEAVSALDVSIKAQVVNLMLELQESLKIAYLFISHDMAVVERVSHRVAVMYLGEIVEIGSREQIFASPQHAYTKRLLDAVPIADPSRRHVRTRQPGIELGSAIRPANYAPLKATYREAAPGHLVKQG</sequence>
<dbReference type="NCBIfam" id="NF007739">
    <property type="entry name" value="PRK10419.1"/>
    <property type="match status" value="2"/>
</dbReference>
<keyword evidence="3" id="KW-0813">Transport</keyword>
<keyword evidence="7" id="KW-0547">Nucleotide-binding</keyword>
<dbReference type="SUPFAM" id="SSF52540">
    <property type="entry name" value="P-loop containing nucleoside triphosphate hydrolases"/>
    <property type="match status" value="2"/>
</dbReference>
<dbReference type="AlphaFoldDB" id="A0A5Q0CEG9"/>
<dbReference type="GO" id="GO:0015833">
    <property type="term" value="P:peptide transport"/>
    <property type="evidence" value="ECO:0007669"/>
    <property type="project" value="InterPro"/>
</dbReference>
<keyword evidence="6" id="KW-0677">Repeat</keyword>
<dbReference type="InterPro" id="IPR027417">
    <property type="entry name" value="P-loop_NTPase"/>
</dbReference>
<evidence type="ECO:0000256" key="5">
    <source>
        <dbReference type="ARBA" id="ARBA00022519"/>
    </source>
</evidence>
<dbReference type="InterPro" id="IPR017871">
    <property type="entry name" value="ABC_transporter-like_CS"/>
</dbReference>
<dbReference type="PANTHER" id="PTHR43776">
    <property type="entry name" value="TRANSPORT ATP-BINDING PROTEIN"/>
    <property type="match status" value="1"/>
</dbReference>
<protein>
    <recommendedName>
        <fullName evidence="15">Glutathione import ATP-binding protein GsiA</fullName>
        <ecNumber evidence="14">7.4.2.10</ecNumber>
    </recommendedName>
</protein>
<dbReference type="PROSITE" id="PS50893">
    <property type="entry name" value="ABC_TRANSPORTER_2"/>
    <property type="match status" value="2"/>
</dbReference>
<dbReference type="FunFam" id="3.40.50.300:FF:000016">
    <property type="entry name" value="Oligopeptide ABC transporter ATP-binding component"/>
    <property type="match status" value="2"/>
</dbReference>
<dbReference type="Pfam" id="PF00005">
    <property type="entry name" value="ABC_tran"/>
    <property type="match status" value="2"/>
</dbReference>
<keyword evidence="5" id="KW-0997">Cell inner membrane</keyword>
<dbReference type="GO" id="GO:0005524">
    <property type="term" value="F:ATP binding"/>
    <property type="evidence" value="ECO:0007669"/>
    <property type="project" value="UniProtKB-KW"/>
</dbReference>
<dbReference type="EMBL" id="CP043499">
    <property type="protein sequence ID" value="QFY63732.1"/>
    <property type="molecule type" value="Genomic_DNA"/>
</dbReference>
<dbReference type="Pfam" id="PF08352">
    <property type="entry name" value="oligo_HPY"/>
    <property type="match status" value="2"/>
</dbReference>
<evidence type="ECO:0000256" key="8">
    <source>
        <dbReference type="ARBA" id="ARBA00022801"/>
    </source>
</evidence>
<evidence type="ECO:0000313" key="18">
    <source>
        <dbReference type="EMBL" id="QFY63732.1"/>
    </source>
</evidence>
<reference evidence="18 19" key="1">
    <citation type="submission" date="2019-08" db="EMBL/GenBank/DDBJ databases">
        <title>Prosopis cineraria nodule microbiome.</title>
        <authorList>
            <person name="Ali R."/>
            <person name="Chaluvadi S.R."/>
            <person name="Wang X."/>
        </authorList>
    </citation>
    <scope>NUCLEOTIDE SEQUENCE [LARGE SCALE GENOMIC DNA]</scope>
    <source>
        <strain evidence="18 19">BG7</strain>
        <plasmid evidence="18 19">unnamed</plasmid>
    </source>
</reference>
<keyword evidence="18" id="KW-0614">Plasmid</keyword>
<keyword evidence="9 18" id="KW-0067">ATP-binding</keyword>
<name>A0A5Q0CEG9_9HYPH</name>
<comment type="function">
    <text evidence="12">Part of the ABC transporter complex GsiABCD involved in glutathione import. Responsible for energy coupling to the transport system.</text>
</comment>
<geneLocation type="plasmid" evidence="18 19">
    <name>unnamed</name>
</geneLocation>
<dbReference type="PANTHER" id="PTHR43776:SF15">
    <property type="entry name" value="GLUTATHIONE IMPORT ATP-BINDING PROTEIN GSIA"/>
    <property type="match status" value="1"/>
</dbReference>
<evidence type="ECO:0000256" key="2">
    <source>
        <dbReference type="ARBA" id="ARBA00011469"/>
    </source>
</evidence>
<dbReference type="CDD" id="cd03257">
    <property type="entry name" value="ABC_NikE_OppD_transporters"/>
    <property type="match status" value="2"/>
</dbReference>
<dbReference type="PROSITE" id="PS00211">
    <property type="entry name" value="ABC_TRANSPORTER_1"/>
    <property type="match status" value="1"/>
</dbReference>
<dbReference type="GO" id="GO:0055085">
    <property type="term" value="P:transmembrane transport"/>
    <property type="evidence" value="ECO:0007669"/>
    <property type="project" value="UniProtKB-ARBA"/>
</dbReference>
<feature type="domain" description="ABC transporter" evidence="17">
    <location>
        <begin position="310"/>
        <end position="560"/>
    </location>
</feature>
<proteinExistence type="inferred from homology"/>
<dbReference type="NCBIfam" id="NF008453">
    <property type="entry name" value="PRK11308.1"/>
    <property type="match status" value="2"/>
</dbReference>
<comment type="catalytic activity">
    <reaction evidence="16">
        <text>glutathione(out) + ATP + H2O = glutathione(in) + ADP + phosphate + H(+)</text>
        <dbReference type="Rhea" id="RHEA:29791"/>
        <dbReference type="ChEBI" id="CHEBI:15377"/>
        <dbReference type="ChEBI" id="CHEBI:15378"/>
        <dbReference type="ChEBI" id="CHEBI:30616"/>
        <dbReference type="ChEBI" id="CHEBI:43474"/>
        <dbReference type="ChEBI" id="CHEBI:57925"/>
        <dbReference type="ChEBI" id="CHEBI:456216"/>
        <dbReference type="EC" id="7.4.2.10"/>
    </reaction>
</comment>
<dbReference type="InterPro" id="IPR003439">
    <property type="entry name" value="ABC_transporter-like_ATP-bd"/>
</dbReference>
<feature type="domain" description="ABC transporter" evidence="17">
    <location>
        <begin position="17"/>
        <end position="267"/>
    </location>
</feature>
<keyword evidence="4" id="KW-1003">Cell membrane</keyword>
<evidence type="ECO:0000256" key="10">
    <source>
        <dbReference type="ARBA" id="ARBA00022967"/>
    </source>
</evidence>
<comment type="similarity">
    <text evidence="13">Belongs to the ABC transporter superfamily. Glutathione importer (TC 3.A.1.5.11) family.</text>
</comment>
<evidence type="ECO:0000256" key="9">
    <source>
        <dbReference type="ARBA" id="ARBA00022840"/>
    </source>
</evidence>
<dbReference type="InterPro" id="IPR050319">
    <property type="entry name" value="ABC_transp_ATP-bind"/>
</dbReference>
<keyword evidence="8" id="KW-0378">Hydrolase</keyword>
<dbReference type="InterPro" id="IPR003593">
    <property type="entry name" value="AAA+_ATPase"/>
</dbReference>